<organism evidence="1 3">
    <name type="scientific">Toxocara canis</name>
    <name type="common">Canine roundworm</name>
    <dbReference type="NCBI Taxonomy" id="6265"/>
    <lineage>
        <taxon>Eukaryota</taxon>
        <taxon>Metazoa</taxon>
        <taxon>Ecdysozoa</taxon>
        <taxon>Nematoda</taxon>
        <taxon>Chromadorea</taxon>
        <taxon>Rhabditida</taxon>
        <taxon>Spirurina</taxon>
        <taxon>Ascaridomorpha</taxon>
        <taxon>Ascaridoidea</taxon>
        <taxon>Toxocaridae</taxon>
        <taxon>Toxocara</taxon>
    </lineage>
</organism>
<gene>
    <name evidence="1" type="ORF">Tcan_03322</name>
    <name evidence="2" type="ORF">TCNE_LOCUS1475</name>
</gene>
<sequence length="102" mass="11398">MTDRAALNWKAASKRAMHEPFRSASCVSQKSFGALDSLPLKHRDRAAKQLRICEERSSTNDPRICTFLLPQARRAARSVFDRLASSSLGWGAASRHLAEHAY</sequence>
<dbReference type="AlphaFoldDB" id="A0A0B2VRQ9"/>
<protein>
    <submittedName>
        <fullName evidence="1">Uncharacterized protein</fullName>
    </submittedName>
</protein>
<accession>A0A0B2VRQ9</accession>
<reference evidence="1 3" key="1">
    <citation type="submission" date="2014-11" db="EMBL/GenBank/DDBJ databases">
        <title>Genetic blueprint of the zoonotic pathogen Toxocara canis.</title>
        <authorList>
            <person name="Zhu X.-Q."/>
            <person name="Korhonen P.K."/>
            <person name="Cai H."/>
            <person name="Young N.D."/>
            <person name="Nejsum P."/>
            <person name="von Samson-Himmelstjerna G."/>
            <person name="Boag P.R."/>
            <person name="Tan P."/>
            <person name="Li Q."/>
            <person name="Min J."/>
            <person name="Yang Y."/>
            <person name="Wang X."/>
            <person name="Fang X."/>
            <person name="Hall R.S."/>
            <person name="Hofmann A."/>
            <person name="Sternberg P.W."/>
            <person name="Jex A.R."/>
            <person name="Gasser R.B."/>
        </authorList>
    </citation>
    <scope>NUCLEOTIDE SEQUENCE [LARGE SCALE GENOMIC DNA]</scope>
    <source>
        <strain evidence="1">PN_DK_2014</strain>
    </source>
</reference>
<evidence type="ECO:0000313" key="1">
    <source>
        <dbReference type="EMBL" id="KHN86221.1"/>
    </source>
</evidence>
<evidence type="ECO:0000313" key="2">
    <source>
        <dbReference type="EMBL" id="VDM26235.1"/>
    </source>
</evidence>
<evidence type="ECO:0000313" key="3">
    <source>
        <dbReference type="Proteomes" id="UP000031036"/>
    </source>
</evidence>
<dbReference type="EMBL" id="JPKZ01000639">
    <property type="protein sequence ID" value="KHN86221.1"/>
    <property type="molecule type" value="Genomic_DNA"/>
</dbReference>
<dbReference type="EMBL" id="UYWY01001124">
    <property type="protein sequence ID" value="VDM26235.1"/>
    <property type="molecule type" value="Genomic_DNA"/>
</dbReference>
<reference evidence="2" key="2">
    <citation type="submission" date="2018-11" db="EMBL/GenBank/DDBJ databases">
        <authorList>
            <consortium name="Pathogen Informatics"/>
        </authorList>
    </citation>
    <scope>NUCLEOTIDE SEQUENCE [LARGE SCALE GENOMIC DNA]</scope>
</reference>
<dbReference type="Proteomes" id="UP000031036">
    <property type="component" value="Unassembled WGS sequence"/>
</dbReference>
<proteinExistence type="predicted"/>
<name>A0A0B2VRQ9_TOXCA</name>
<keyword evidence="3" id="KW-1185">Reference proteome</keyword>